<reference evidence="1" key="1">
    <citation type="journal article" date="2014" name="Front. Microbiol.">
        <title>High frequency of phylogenetically diverse reductive dehalogenase-homologous genes in deep subseafloor sedimentary metagenomes.</title>
        <authorList>
            <person name="Kawai M."/>
            <person name="Futagami T."/>
            <person name="Toyoda A."/>
            <person name="Takaki Y."/>
            <person name="Nishi S."/>
            <person name="Hori S."/>
            <person name="Arai W."/>
            <person name="Tsubouchi T."/>
            <person name="Morono Y."/>
            <person name="Uchiyama I."/>
            <person name="Ito T."/>
            <person name="Fujiyama A."/>
            <person name="Inagaki F."/>
            <person name="Takami H."/>
        </authorList>
    </citation>
    <scope>NUCLEOTIDE SEQUENCE</scope>
    <source>
        <strain evidence="1">Expedition CK06-06</strain>
    </source>
</reference>
<comment type="caution">
    <text evidence="1">The sequence shown here is derived from an EMBL/GenBank/DDBJ whole genome shotgun (WGS) entry which is preliminary data.</text>
</comment>
<organism evidence="1">
    <name type="scientific">marine sediment metagenome</name>
    <dbReference type="NCBI Taxonomy" id="412755"/>
    <lineage>
        <taxon>unclassified sequences</taxon>
        <taxon>metagenomes</taxon>
        <taxon>ecological metagenomes</taxon>
    </lineage>
</organism>
<sequence>GLDNSQRRFEDEGEEKKAGIFKEDLYMNAKILLEQGKLKFIKDPKLIMGLKAVSFEYSKDTGKVRIKAKGKGAHVVEAFVRSCWCVKNQGLDIMKFMNAAYPNY</sequence>
<protein>
    <submittedName>
        <fullName evidence="1">Uncharacterized protein</fullName>
    </submittedName>
</protein>
<proteinExistence type="predicted"/>
<dbReference type="EMBL" id="BARS01030616">
    <property type="protein sequence ID" value="GAG23887.1"/>
    <property type="molecule type" value="Genomic_DNA"/>
</dbReference>
<gene>
    <name evidence="1" type="ORF">S01H1_47736</name>
</gene>
<evidence type="ECO:0000313" key="1">
    <source>
        <dbReference type="EMBL" id="GAG23887.1"/>
    </source>
</evidence>
<name>X0WKY2_9ZZZZ</name>
<dbReference type="Gene3D" id="3.30.420.240">
    <property type="match status" value="1"/>
</dbReference>
<dbReference type="AlphaFoldDB" id="X0WKY2"/>
<feature type="non-terminal residue" evidence="1">
    <location>
        <position position="1"/>
    </location>
</feature>
<accession>X0WKY2</accession>